<organism evidence="2 3">
    <name type="scientific">Polaribacter sejongensis</name>
    <dbReference type="NCBI Taxonomy" id="985043"/>
    <lineage>
        <taxon>Bacteria</taxon>
        <taxon>Pseudomonadati</taxon>
        <taxon>Bacteroidota</taxon>
        <taxon>Flavobacteriia</taxon>
        <taxon>Flavobacteriales</taxon>
        <taxon>Flavobacteriaceae</taxon>
    </lineage>
</organism>
<feature type="domain" description="Glycosyl transferase family 1" evidence="1">
    <location>
        <begin position="83"/>
        <end position="241"/>
    </location>
</feature>
<dbReference type="InterPro" id="IPR050194">
    <property type="entry name" value="Glycosyltransferase_grp1"/>
</dbReference>
<evidence type="ECO:0000313" key="3">
    <source>
        <dbReference type="Proteomes" id="UP000232721"/>
    </source>
</evidence>
<evidence type="ECO:0000259" key="1">
    <source>
        <dbReference type="Pfam" id="PF00534"/>
    </source>
</evidence>
<reference evidence="2 3" key="1">
    <citation type="submission" date="2017-02" db="EMBL/GenBank/DDBJ databases">
        <title>Trade-off between light-utilization and light-protection in marine flavobacteria.</title>
        <authorList>
            <person name="Kumagai Y."/>
            <person name="Yoshizawa S."/>
            <person name="Kogure K."/>
            <person name="Iwasaki W."/>
        </authorList>
    </citation>
    <scope>NUCLEOTIDE SEQUENCE [LARGE SCALE GENOMIC DNA]</scope>
    <source>
        <strain evidence="2 3">KCTC 23670</strain>
    </source>
</reference>
<dbReference type="PANTHER" id="PTHR45947:SF3">
    <property type="entry name" value="SULFOQUINOVOSYL TRANSFERASE SQD2"/>
    <property type="match status" value="1"/>
</dbReference>
<sequence length="270" mass="30448">MGESTVRINNALKKRFSSAVTSLVFHHKADFLINLYKNNTKEILSSIDVFGFRSAPIKASFKQFGVDEKNSFMCYSGIPERFTENKNVKKFNAKLASFLFVGTLIKRKYPSEIIDALTIVYKNNDYKLDYIGGGFESNKIETKIKEKLLSENVTLNGRVTRDKVWEKMIESDCFIMISKNEAYGLVYLEAMAAGCITIAAKDEGFDGVIKHGENGFLCEAGNVEELAILIEYINKMSIQEKQEISKSAVLTASKLTNFKAAESYLRNLEK</sequence>
<dbReference type="Proteomes" id="UP000232721">
    <property type="component" value="Chromosome"/>
</dbReference>
<dbReference type="Gene3D" id="3.40.50.2000">
    <property type="entry name" value="Glycogen Phosphorylase B"/>
    <property type="match status" value="2"/>
</dbReference>
<dbReference type="PANTHER" id="PTHR45947">
    <property type="entry name" value="SULFOQUINOVOSYL TRANSFERASE SQD2"/>
    <property type="match status" value="1"/>
</dbReference>
<dbReference type="EMBL" id="CP019336">
    <property type="protein sequence ID" value="AUC22221.1"/>
    <property type="molecule type" value="Genomic_DNA"/>
</dbReference>
<gene>
    <name evidence="2" type="ORF">BTO15_09000</name>
</gene>
<proteinExistence type="predicted"/>
<protein>
    <recommendedName>
        <fullName evidence="1">Glycosyl transferase family 1 domain-containing protein</fullName>
    </recommendedName>
</protein>
<dbReference type="SUPFAM" id="SSF53756">
    <property type="entry name" value="UDP-Glycosyltransferase/glycogen phosphorylase"/>
    <property type="match status" value="1"/>
</dbReference>
<accession>A0ABN5F551</accession>
<dbReference type="RefSeq" id="WP_208888562.1">
    <property type="nucleotide sequence ID" value="NZ_CP019336.1"/>
</dbReference>
<name>A0ABN5F551_9FLAO</name>
<evidence type="ECO:0000313" key="2">
    <source>
        <dbReference type="EMBL" id="AUC22221.1"/>
    </source>
</evidence>
<dbReference type="Pfam" id="PF00534">
    <property type="entry name" value="Glycos_transf_1"/>
    <property type="match status" value="1"/>
</dbReference>
<dbReference type="InterPro" id="IPR001296">
    <property type="entry name" value="Glyco_trans_1"/>
</dbReference>
<keyword evidence="3" id="KW-1185">Reference proteome</keyword>